<evidence type="ECO:0000256" key="3">
    <source>
        <dbReference type="SAM" id="MobiDB-lite"/>
    </source>
</evidence>
<dbReference type="GO" id="GO:0032259">
    <property type="term" value="P:methylation"/>
    <property type="evidence" value="ECO:0007669"/>
    <property type="project" value="UniProtKB-KW"/>
</dbReference>
<evidence type="ECO:0000256" key="1">
    <source>
        <dbReference type="ARBA" id="ARBA00022603"/>
    </source>
</evidence>
<dbReference type="GO" id="GO:0008168">
    <property type="term" value="F:methyltransferase activity"/>
    <property type="evidence" value="ECO:0007669"/>
    <property type="project" value="UniProtKB-KW"/>
</dbReference>
<dbReference type="EMBL" id="FOGU01000005">
    <property type="protein sequence ID" value="SES08912.1"/>
    <property type="molecule type" value="Genomic_DNA"/>
</dbReference>
<gene>
    <name evidence="4" type="ORF">SAMN04490244_105288</name>
</gene>
<dbReference type="STRING" id="641238.SAMN04490244_105288"/>
<dbReference type="PANTHER" id="PTHR13090:SF1">
    <property type="entry name" value="ARGININE-HYDROXYLASE NDUFAF5, MITOCHONDRIAL"/>
    <property type="match status" value="1"/>
</dbReference>
<evidence type="ECO:0000256" key="2">
    <source>
        <dbReference type="ARBA" id="ARBA00022679"/>
    </source>
</evidence>
<dbReference type="PANTHER" id="PTHR13090">
    <property type="entry name" value="ARGININE-HYDROXYLASE NDUFAF5, MITOCHONDRIAL"/>
    <property type="match status" value="1"/>
</dbReference>
<keyword evidence="2" id="KW-0808">Transferase</keyword>
<dbReference type="InterPro" id="IPR050602">
    <property type="entry name" value="Malonyl-ACP_OMT"/>
</dbReference>
<dbReference type="Proteomes" id="UP000198885">
    <property type="component" value="Unassembled WGS sequence"/>
</dbReference>
<keyword evidence="5" id="KW-1185">Reference proteome</keyword>
<feature type="region of interest" description="Disordered" evidence="3">
    <location>
        <begin position="244"/>
        <end position="279"/>
    </location>
</feature>
<organism evidence="4 5">
    <name type="scientific">Tranquillimonas rosea</name>
    <dbReference type="NCBI Taxonomy" id="641238"/>
    <lineage>
        <taxon>Bacteria</taxon>
        <taxon>Pseudomonadati</taxon>
        <taxon>Pseudomonadota</taxon>
        <taxon>Alphaproteobacteria</taxon>
        <taxon>Rhodobacterales</taxon>
        <taxon>Roseobacteraceae</taxon>
        <taxon>Tranquillimonas</taxon>
    </lineage>
</organism>
<dbReference type="InterPro" id="IPR029063">
    <property type="entry name" value="SAM-dependent_MTases_sf"/>
</dbReference>
<sequence>MQQRPELTDRTALFRARARSTAQGMFLHEEAKFEVQERLADINRTFSDAALVTGFPDTWRPVLPDAVVVPDDEILQLEPGSHDLVVHAMGLHWANDPVGQIIQGRRGLRPDGLFLGVGFGGRTLHELRTVLAQAESDVTGGLSPRVAPMAETRDLGSLLQRAGMALPVTDTVPLPVTYASLFHLMRDLRAMGETNALNERDRRVPPRALFSRAADLYAEMFPAPDNRIHATFELIFVSGWVPHESQQKPARPGSATTRLADALGTEEQPARDTVPPRRD</sequence>
<feature type="compositionally biased region" description="Basic and acidic residues" evidence="3">
    <location>
        <begin position="268"/>
        <end position="279"/>
    </location>
</feature>
<accession>A0A1H9UHR3</accession>
<protein>
    <recommendedName>
        <fullName evidence="6">Methyltransferase domain-containing protein</fullName>
    </recommendedName>
</protein>
<reference evidence="4 5" key="1">
    <citation type="submission" date="2016-10" db="EMBL/GenBank/DDBJ databases">
        <authorList>
            <person name="de Groot N.N."/>
        </authorList>
    </citation>
    <scope>NUCLEOTIDE SEQUENCE [LARGE SCALE GENOMIC DNA]</scope>
    <source>
        <strain evidence="4 5">DSM 23042</strain>
    </source>
</reference>
<dbReference type="SUPFAM" id="SSF53335">
    <property type="entry name" value="S-adenosyl-L-methionine-dependent methyltransferases"/>
    <property type="match status" value="1"/>
</dbReference>
<evidence type="ECO:0000313" key="5">
    <source>
        <dbReference type="Proteomes" id="UP000198885"/>
    </source>
</evidence>
<keyword evidence="1" id="KW-0489">Methyltransferase</keyword>
<dbReference type="AlphaFoldDB" id="A0A1H9UHR3"/>
<proteinExistence type="predicted"/>
<evidence type="ECO:0000313" key="4">
    <source>
        <dbReference type="EMBL" id="SES08912.1"/>
    </source>
</evidence>
<dbReference type="Gene3D" id="3.40.50.150">
    <property type="entry name" value="Vaccinia Virus protein VP39"/>
    <property type="match status" value="1"/>
</dbReference>
<dbReference type="RefSeq" id="WP_092693279.1">
    <property type="nucleotide sequence ID" value="NZ_CBDDGO010000004.1"/>
</dbReference>
<dbReference type="OrthoDB" id="9793723at2"/>
<evidence type="ECO:0008006" key="6">
    <source>
        <dbReference type="Google" id="ProtNLM"/>
    </source>
</evidence>
<name>A0A1H9UHR3_9RHOB</name>